<evidence type="ECO:0000256" key="2">
    <source>
        <dbReference type="SAM" id="Phobius"/>
    </source>
</evidence>
<organism evidence="3 4">
    <name type="scientific">Mortierella isabellina</name>
    <name type="common">Filamentous fungus</name>
    <name type="synonym">Umbelopsis isabellina</name>
    <dbReference type="NCBI Taxonomy" id="91625"/>
    <lineage>
        <taxon>Eukaryota</taxon>
        <taxon>Fungi</taxon>
        <taxon>Fungi incertae sedis</taxon>
        <taxon>Mucoromycota</taxon>
        <taxon>Mucoromycotina</taxon>
        <taxon>Umbelopsidomycetes</taxon>
        <taxon>Umbelopsidales</taxon>
        <taxon>Umbelopsidaceae</taxon>
        <taxon>Umbelopsis</taxon>
    </lineage>
</organism>
<feature type="region of interest" description="Disordered" evidence="1">
    <location>
        <begin position="60"/>
        <end position="81"/>
    </location>
</feature>
<dbReference type="EMBL" id="JAEPQZ010000004">
    <property type="protein sequence ID" value="KAG2182142.1"/>
    <property type="molecule type" value="Genomic_DNA"/>
</dbReference>
<sequence length="81" mass="8897">MPASLTDTALFATIIIAAIALLILLFVVVFNCSRPGIYLDDNQDIITRLRADSDASNTTISMHQVEEPHTHKASRSTILPF</sequence>
<accession>A0A8H7PXE9</accession>
<protein>
    <submittedName>
        <fullName evidence="3">Uncharacterized protein</fullName>
    </submittedName>
</protein>
<evidence type="ECO:0000256" key="1">
    <source>
        <dbReference type="SAM" id="MobiDB-lite"/>
    </source>
</evidence>
<keyword evidence="4" id="KW-1185">Reference proteome</keyword>
<dbReference type="Proteomes" id="UP000654370">
    <property type="component" value="Unassembled WGS sequence"/>
</dbReference>
<comment type="caution">
    <text evidence="3">The sequence shown here is derived from an EMBL/GenBank/DDBJ whole genome shotgun (WGS) entry which is preliminary data.</text>
</comment>
<keyword evidence="2" id="KW-1133">Transmembrane helix</keyword>
<gene>
    <name evidence="3" type="ORF">INT43_007069</name>
</gene>
<keyword evidence="2" id="KW-0472">Membrane</keyword>
<name>A0A8H7PXE9_MORIS</name>
<proteinExistence type="predicted"/>
<keyword evidence="2" id="KW-0812">Transmembrane</keyword>
<dbReference type="AlphaFoldDB" id="A0A8H7PXE9"/>
<evidence type="ECO:0000313" key="3">
    <source>
        <dbReference type="EMBL" id="KAG2182142.1"/>
    </source>
</evidence>
<feature type="transmembrane region" description="Helical" evidence="2">
    <location>
        <begin position="12"/>
        <end position="30"/>
    </location>
</feature>
<evidence type="ECO:0000313" key="4">
    <source>
        <dbReference type="Proteomes" id="UP000654370"/>
    </source>
</evidence>
<reference evidence="3" key="1">
    <citation type="submission" date="2020-12" db="EMBL/GenBank/DDBJ databases">
        <title>Metabolic potential, ecology and presence of endohyphal bacteria is reflected in genomic diversity of Mucoromycotina.</title>
        <authorList>
            <person name="Muszewska A."/>
            <person name="Okrasinska A."/>
            <person name="Steczkiewicz K."/>
            <person name="Drgas O."/>
            <person name="Orlowska M."/>
            <person name="Perlinska-Lenart U."/>
            <person name="Aleksandrzak-Piekarczyk T."/>
            <person name="Szatraj K."/>
            <person name="Zielenkiewicz U."/>
            <person name="Pilsyk S."/>
            <person name="Malc E."/>
            <person name="Mieczkowski P."/>
            <person name="Kruszewska J.S."/>
            <person name="Biernat P."/>
            <person name="Pawlowska J."/>
        </authorList>
    </citation>
    <scope>NUCLEOTIDE SEQUENCE</scope>
    <source>
        <strain evidence="3">WA0000067209</strain>
    </source>
</reference>